<dbReference type="EMBL" id="CP063849">
    <property type="protein sequence ID" value="QOY86216.1"/>
    <property type="molecule type" value="Genomic_DNA"/>
</dbReference>
<name>A0A7S7NM71_PALFE</name>
<proteinExistence type="predicted"/>
<evidence type="ECO:0000313" key="2">
    <source>
        <dbReference type="Proteomes" id="UP000593892"/>
    </source>
</evidence>
<gene>
    <name evidence="1" type="ORF">IRI77_25855</name>
</gene>
<organism evidence="1 2">
    <name type="scientific">Paludibaculum fermentans</name>
    <dbReference type="NCBI Taxonomy" id="1473598"/>
    <lineage>
        <taxon>Bacteria</taxon>
        <taxon>Pseudomonadati</taxon>
        <taxon>Acidobacteriota</taxon>
        <taxon>Terriglobia</taxon>
        <taxon>Bryobacterales</taxon>
        <taxon>Bryobacteraceae</taxon>
        <taxon>Paludibaculum</taxon>
    </lineage>
</organism>
<dbReference type="KEGG" id="pfer:IRI77_25855"/>
<reference evidence="1 2" key="1">
    <citation type="submission" date="2020-10" db="EMBL/GenBank/DDBJ databases">
        <title>Complete genome sequence of Paludibaculum fermentans P105T, a facultatively anaerobic acidobacterium capable of dissimilatory Fe(III) reduction.</title>
        <authorList>
            <person name="Dedysh S.N."/>
            <person name="Beletsky A.V."/>
            <person name="Kulichevskaya I.S."/>
            <person name="Mardanov A.V."/>
            <person name="Ravin N.V."/>
        </authorList>
    </citation>
    <scope>NUCLEOTIDE SEQUENCE [LARGE SCALE GENOMIC DNA]</scope>
    <source>
        <strain evidence="1 2">P105</strain>
    </source>
</reference>
<dbReference type="Proteomes" id="UP000593892">
    <property type="component" value="Chromosome"/>
</dbReference>
<dbReference type="RefSeq" id="WP_194447885.1">
    <property type="nucleotide sequence ID" value="NZ_CP063849.1"/>
</dbReference>
<evidence type="ECO:0000313" key="1">
    <source>
        <dbReference type="EMBL" id="QOY86216.1"/>
    </source>
</evidence>
<keyword evidence="2" id="KW-1185">Reference proteome</keyword>
<accession>A0A7S7NM71</accession>
<sequence length="348" mass="36958">MGDRKMNFAECTQCTKNNREDGLPPPCFRAAEAAASRNRPQMVAVKPTRLGSPCPMSADWDDLIAVLMSRKAYDVNQEGKSRLYTIKSELDRYPRGTNFTKSEANRKTIGAAVGYVATAARGGGELWLSYSKDYPTLGFVRGLPSDSVWAQVLENYYRDVGIDPARTYVGGAVKLALTPGIYPEGVDGVAGVVMNLKTMKRFAVTATVKKVAGGGGVSSAVQVVVASNVAEPAKLKGMKFKGGFDINVTVGLKNWAKAAGAVKDAKKLGVLVKIAQALHNSKGIVKIDSMGDVMAAVKALIAGNGGLTTYRSGQPDFIVADLPLLPSVGFELSLTFQSETTITSVKPL</sequence>
<dbReference type="AlphaFoldDB" id="A0A7S7NM71"/>
<protein>
    <submittedName>
        <fullName evidence="1">Uncharacterized protein</fullName>
    </submittedName>
</protein>